<protein>
    <submittedName>
        <fullName evidence="8">Prepilin peptidase CpaA</fullName>
    </submittedName>
</protein>
<proteinExistence type="predicted"/>
<gene>
    <name evidence="8" type="ORF">SAMN02910354_02041</name>
</gene>
<feature type="domain" description="Prepilin type IV endopeptidase peptidase" evidence="7">
    <location>
        <begin position="15"/>
        <end position="111"/>
    </location>
</feature>
<feature type="transmembrane region" description="Helical" evidence="6">
    <location>
        <begin position="128"/>
        <end position="144"/>
    </location>
</feature>
<evidence type="ECO:0000313" key="9">
    <source>
        <dbReference type="Proteomes" id="UP000199588"/>
    </source>
</evidence>
<dbReference type="Gene3D" id="1.20.120.1220">
    <property type="match status" value="1"/>
</dbReference>
<dbReference type="Proteomes" id="UP000199588">
    <property type="component" value="Unassembled WGS sequence"/>
</dbReference>
<keyword evidence="2" id="KW-1003">Cell membrane</keyword>
<accession>A0A1G5EIQ5</accession>
<feature type="transmembrane region" description="Helical" evidence="6">
    <location>
        <begin position="30"/>
        <end position="49"/>
    </location>
</feature>
<evidence type="ECO:0000313" key="8">
    <source>
        <dbReference type="EMBL" id="SCY26328.1"/>
    </source>
</evidence>
<feature type="transmembrane region" description="Helical" evidence="6">
    <location>
        <begin position="95"/>
        <end position="116"/>
    </location>
</feature>
<evidence type="ECO:0000256" key="6">
    <source>
        <dbReference type="SAM" id="Phobius"/>
    </source>
</evidence>
<keyword evidence="9" id="KW-1185">Reference proteome</keyword>
<dbReference type="EMBL" id="FMUQ01000021">
    <property type="protein sequence ID" value="SCY26328.1"/>
    <property type="molecule type" value="Genomic_DNA"/>
</dbReference>
<keyword evidence="4 6" id="KW-1133">Transmembrane helix</keyword>
<feature type="transmembrane region" description="Helical" evidence="6">
    <location>
        <begin position="6"/>
        <end position="23"/>
    </location>
</feature>
<evidence type="ECO:0000256" key="4">
    <source>
        <dbReference type="ARBA" id="ARBA00022989"/>
    </source>
</evidence>
<comment type="caution">
    <text evidence="8">The sequence shown here is derived from an EMBL/GenBank/DDBJ whole genome shotgun (WGS) entry which is preliminary data.</text>
</comment>
<keyword evidence="3 6" id="KW-0812">Transmembrane</keyword>
<dbReference type="PANTHER" id="PTHR36506">
    <property type="entry name" value="PREFLAGELLIN PEPTIDASE"/>
    <property type="match status" value="1"/>
</dbReference>
<dbReference type="RefSeq" id="WP_090656716.1">
    <property type="nucleotide sequence ID" value="NZ_CP015031.1"/>
</dbReference>
<feature type="transmembrane region" description="Helical" evidence="6">
    <location>
        <begin position="55"/>
        <end position="74"/>
    </location>
</feature>
<evidence type="ECO:0000256" key="1">
    <source>
        <dbReference type="ARBA" id="ARBA00004651"/>
    </source>
</evidence>
<evidence type="ECO:0000259" key="7">
    <source>
        <dbReference type="Pfam" id="PF01478"/>
    </source>
</evidence>
<evidence type="ECO:0000256" key="5">
    <source>
        <dbReference type="ARBA" id="ARBA00023136"/>
    </source>
</evidence>
<comment type="subcellular location">
    <subcellularLocation>
        <location evidence="1">Cell membrane</location>
        <topology evidence="1">Multi-pass membrane protein</topology>
    </subcellularLocation>
</comment>
<reference evidence="8 9" key="1">
    <citation type="submission" date="2016-10" db="EMBL/GenBank/DDBJ databases">
        <authorList>
            <person name="Varghese N."/>
            <person name="Submissions S."/>
        </authorList>
    </citation>
    <scope>NUCLEOTIDE SEQUENCE [LARGE SCALE GENOMIC DNA]</scope>
    <source>
        <strain evidence="8 9">DSM 22022</strain>
    </source>
</reference>
<name>A0A1G5EIQ5_9PAST</name>
<organism evidence="8 9">
    <name type="scientific">Basfia succiniciproducens</name>
    <dbReference type="NCBI Taxonomy" id="653940"/>
    <lineage>
        <taxon>Bacteria</taxon>
        <taxon>Pseudomonadati</taxon>
        <taxon>Pseudomonadota</taxon>
        <taxon>Gammaproteobacteria</taxon>
        <taxon>Pasteurellales</taxon>
        <taxon>Pasteurellaceae</taxon>
        <taxon>Basfia</taxon>
    </lineage>
</organism>
<evidence type="ECO:0000256" key="3">
    <source>
        <dbReference type="ARBA" id="ARBA00022692"/>
    </source>
</evidence>
<keyword evidence="5 6" id="KW-0472">Membrane</keyword>
<dbReference type="PANTHER" id="PTHR36506:SF1">
    <property type="entry name" value="PREFLAGELLIN PEPTIDASE"/>
    <property type="match status" value="1"/>
</dbReference>
<dbReference type="InterPro" id="IPR000045">
    <property type="entry name" value="Prepilin_IV_endopep_pep"/>
</dbReference>
<dbReference type="InterPro" id="IPR052218">
    <property type="entry name" value="Preflagellin_Peptidase"/>
</dbReference>
<dbReference type="Pfam" id="PF01478">
    <property type="entry name" value="Peptidase_A24"/>
    <property type="match status" value="1"/>
</dbReference>
<sequence length="145" mass="16060">MLTNQLTIGLYLTAVLQLIYLSWTDIKSRIIGNRVIISLFFTMVALSWLNYEQVFVLQGAIGLAVCFILFTLNVMGGGDAKLIAVLMLSIPPAQLISFFFLTAVFGLLLIIIGWLFFRQSIKQNGLPYGVAISSGYLATLWLFAS</sequence>
<evidence type="ECO:0000256" key="2">
    <source>
        <dbReference type="ARBA" id="ARBA00022475"/>
    </source>
</evidence>